<dbReference type="PANTHER" id="PTHR41368:SF1">
    <property type="entry name" value="PROTEIN YGHO"/>
    <property type="match status" value="1"/>
</dbReference>
<proteinExistence type="predicted"/>
<dbReference type="RefSeq" id="WP_313983375.1">
    <property type="nucleotide sequence ID" value="NZ_JASJOS010000011.1"/>
</dbReference>
<comment type="caution">
    <text evidence="1">The sequence shown here is derived from an EMBL/GenBank/DDBJ whole genome shotgun (WGS) entry which is preliminary data.</text>
</comment>
<dbReference type="PANTHER" id="PTHR41368">
    <property type="entry name" value="PROTEIN YGHO"/>
    <property type="match status" value="1"/>
</dbReference>
<dbReference type="EMBL" id="JASJOS010000011">
    <property type="protein sequence ID" value="MDJ1483476.1"/>
    <property type="molecule type" value="Genomic_DNA"/>
</dbReference>
<dbReference type="Proteomes" id="UP001241110">
    <property type="component" value="Unassembled WGS sequence"/>
</dbReference>
<evidence type="ECO:0008006" key="3">
    <source>
        <dbReference type="Google" id="ProtNLM"/>
    </source>
</evidence>
<dbReference type="InterPro" id="IPR016181">
    <property type="entry name" value="Acyl_CoA_acyltransferase"/>
</dbReference>
<dbReference type="SUPFAM" id="SSF55729">
    <property type="entry name" value="Acyl-CoA N-acyltransferases (Nat)"/>
    <property type="match status" value="1"/>
</dbReference>
<evidence type="ECO:0000313" key="1">
    <source>
        <dbReference type="EMBL" id="MDJ1483476.1"/>
    </source>
</evidence>
<gene>
    <name evidence="1" type="ORF">QNI16_23455</name>
</gene>
<reference evidence="1" key="1">
    <citation type="submission" date="2023-05" db="EMBL/GenBank/DDBJ databases">
        <authorList>
            <person name="Zhang X."/>
        </authorList>
    </citation>
    <scope>NUCLEOTIDE SEQUENCE</scope>
    <source>
        <strain evidence="1">YF14B1</strain>
    </source>
</reference>
<dbReference type="InterPro" id="IPR039968">
    <property type="entry name" value="BcerS-like"/>
</dbReference>
<sequence length="407" mass="47818">MQLIEVTTPAHRKEFLELPVRIYRNDPNWIRPLDQDIEKVFDPAKNPFFKHGECIRWLLQDSSGKVIGRVAAFIDRESTVKTWTFPDGTVRKDQPTGGMGFFECINDQKAAFTLFDACKQWLEVRGMEAMDGPINFGERDQWWGLLVDGFLPPNYGMFYHMPYYKELFEAYGFQVFFNQYTYYRTVKAPLHPAVFARADRVRSNPDYTFDHIKKNNLEKYTEDFRVIFNRSWGEIKAGEGEMSYEQSRSIMKQLKPIIDEKLIWFGYYKGEPIGFFVMLPEMNQIFRHMNGKFDLLAKIKFLWHQWRGTSRKMFGVVFGVVPEHQGKAVDAAIVMAARDLIQDHYDRYDDLEMNWIGDFNPPMMKVVELMGGKIIKVHATYRKLFDESKPFERHPILKKGPAKTNPS</sequence>
<protein>
    <recommendedName>
        <fullName evidence="3">N-acetyltransferase</fullName>
    </recommendedName>
</protein>
<dbReference type="AlphaFoldDB" id="A0AAE3QUF2"/>
<accession>A0AAE3QUF2</accession>
<name>A0AAE3QUF2_9BACT</name>
<evidence type="ECO:0000313" key="2">
    <source>
        <dbReference type="Proteomes" id="UP001241110"/>
    </source>
</evidence>
<organism evidence="1 2">
    <name type="scientific">Xanthocytophaga flava</name>
    <dbReference type="NCBI Taxonomy" id="3048013"/>
    <lineage>
        <taxon>Bacteria</taxon>
        <taxon>Pseudomonadati</taxon>
        <taxon>Bacteroidota</taxon>
        <taxon>Cytophagia</taxon>
        <taxon>Cytophagales</taxon>
        <taxon>Rhodocytophagaceae</taxon>
        <taxon>Xanthocytophaga</taxon>
    </lineage>
</organism>